<evidence type="ECO:0000256" key="2">
    <source>
        <dbReference type="PROSITE-ProRule" id="PRU00176"/>
    </source>
</evidence>
<evidence type="ECO:0000256" key="3">
    <source>
        <dbReference type="SAM" id="Coils"/>
    </source>
</evidence>
<dbReference type="PANTHER" id="PTHR16001">
    <property type="entry name" value="ECTO-NOX DISULFIDE-THIOL EXCHANGER"/>
    <property type="match status" value="1"/>
</dbReference>
<keyword evidence="1 2" id="KW-0694">RNA-binding</keyword>
<feature type="domain" description="RRM" evidence="5">
    <location>
        <begin position="128"/>
        <end position="230"/>
    </location>
</feature>
<evidence type="ECO:0000259" key="5">
    <source>
        <dbReference type="PROSITE" id="PS50102"/>
    </source>
</evidence>
<keyword evidence="7" id="KW-1185">Reference proteome</keyword>
<comment type="caution">
    <text evidence="6">The sequence shown here is derived from an EMBL/GenBank/DDBJ whole genome shotgun (WGS) entry which is preliminary data.</text>
</comment>
<dbReference type="InterPro" id="IPR038876">
    <property type="entry name" value="ENOX"/>
</dbReference>
<dbReference type="Pfam" id="PF00076">
    <property type="entry name" value="RRM_1"/>
    <property type="match status" value="1"/>
</dbReference>
<sequence length="483" mass="56640">MGEEIYSLESRNFIYTNASIAMDRTYSINYVHIRRSKTRPVNLAIEHSEYGIESYAINPTCEWSILNLPKIARDRYYFQRKEKIFTRQLFSIPSLTSILTPFESQEMGIPTNRTDPNRMDFKRPPGCRTVAVTNLPQKVTKEIVREIFNQCGNISSIKINPPFRQIIQEGLRQNETSSGSKISSEDKYYVRFKSMASADRAVTLSGSRIKLRKTDDPTCNGIMYVHYAKDFEDIRLYSHFQQSRIQEEKHREQLVIPSLPVNYFSESESDIFLKKIRNKETFQEALCNLVTWLERYECCKANVNSFYVMFQNLHSVLLELKSEKTEYEKELDKTKQSFVKNLRAIQLNADIIERIFKVVHHHYVWNHFTEKQQDEIKVMQETFVEIIKSISLILGHSQIKKMKLSKPEEKLNRDDSNDEIKNAQLKKIESKKKNIQGAIKKRGLELSQTSLTVEYEDSNKKQQNEIILDSELDSCQMKKIKTD</sequence>
<keyword evidence="3" id="KW-0175">Coiled coil</keyword>
<dbReference type="AlphaFoldDB" id="A0AAV4P4D8"/>
<dbReference type="GO" id="GO:0009897">
    <property type="term" value="C:external side of plasma membrane"/>
    <property type="evidence" value="ECO:0007669"/>
    <property type="project" value="InterPro"/>
</dbReference>
<dbReference type="GO" id="GO:0007624">
    <property type="term" value="P:ultradian rhythm"/>
    <property type="evidence" value="ECO:0007669"/>
    <property type="project" value="InterPro"/>
</dbReference>
<dbReference type="GO" id="GO:0016491">
    <property type="term" value="F:oxidoreductase activity"/>
    <property type="evidence" value="ECO:0007669"/>
    <property type="project" value="InterPro"/>
</dbReference>
<organism evidence="6 7">
    <name type="scientific">Caerostris darwini</name>
    <dbReference type="NCBI Taxonomy" id="1538125"/>
    <lineage>
        <taxon>Eukaryota</taxon>
        <taxon>Metazoa</taxon>
        <taxon>Ecdysozoa</taxon>
        <taxon>Arthropoda</taxon>
        <taxon>Chelicerata</taxon>
        <taxon>Arachnida</taxon>
        <taxon>Araneae</taxon>
        <taxon>Araneomorphae</taxon>
        <taxon>Entelegynae</taxon>
        <taxon>Araneoidea</taxon>
        <taxon>Araneidae</taxon>
        <taxon>Caerostris</taxon>
    </lineage>
</organism>
<name>A0AAV4P4D8_9ARAC</name>
<evidence type="ECO:0000256" key="4">
    <source>
        <dbReference type="SAM" id="MobiDB-lite"/>
    </source>
</evidence>
<dbReference type="PANTHER" id="PTHR16001:SF4">
    <property type="entry name" value="ECTO-NOX DISULFIDE-THIOL EXCHANGER 1-LIKE PROTEIN"/>
    <property type="match status" value="1"/>
</dbReference>
<dbReference type="EMBL" id="BPLQ01002273">
    <property type="protein sequence ID" value="GIX90794.1"/>
    <property type="molecule type" value="Genomic_DNA"/>
</dbReference>
<reference evidence="6 7" key="1">
    <citation type="submission" date="2021-06" db="EMBL/GenBank/DDBJ databases">
        <title>Caerostris darwini draft genome.</title>
        <authorList>
            <person name="Kono N."/>
            <person name="Arakawa K."/>
        </authorList>
    </citation>
    <scope>NUCLEOTIDE SEQUENCE [LARGE SCALE GENOMIC DNA]</scope>
</reference>
<dbReference type="GO" id="GO:0003723">
    <property type="term" value="F:RNA binding"/>
    <property type="evidence" value="ECO:0007669"/>
    <property type="project" value="UniProtKB-UniRule"/>
</dbReference>
<dbReference type="PROSITE" id="PS50102">
    <property type="entry name" value="RRM"/>
    <property type="match status" value="1"/>
</dbReference>
<evidence type="ECO:0000256" key="1">
    <source>
        <dbReference type="ARBA" id="ARBA00022884"/>
    </source>
</evidence>
<dbReference type="InterPro" id="IPR000504">
    <property type="entry name" value="RRM_dom"/>
</dbReference>
<protein>
    <submittedName>
        <fullName evidence="6">Ecto-NOX disulfide-thiol exchanger 1</fullName>
    </submittedName>
</protein>
<proteinExistence type="predicted"/>
<evidence type="ECO:0000313" key="6">
    <source>
        <dbReference type="EMBL" id="GIX90794.1"/>
    </source>
</evidence>
<dbReference type="Gene3D" id="3.30.70.330">
    <property type="match status" value="1"/>
</dbReference>
<feature type="coiled-coil region" evidence="3">
    <location>
        <begin position="310"/>
        <end position="337"/>
    </location>
</feature>
<evidence type="ECO:0000313" key="7">
    <source>
        <dbReference type="Proteomes" id="UP001054837"/>
    </source>
</evidence>
<dbReference type="InterPro" id="IPR035979">
    <property type="entry name" value="RBD_domain_sf"/>
</dbReference>
<dbReference type="InterPro" id="IPR012677">
    <property type="entry name" value="Nucleotide-bd_a/b_plait_sf"/>
</dbReference>
<feature type="region of interest" description="Disordered" evidence="4">
    <location>
        <begin position="106"/>
        <end position="125"/>
    </location>
</feature>
<dbReference type="SUPFAM" id="SSF54928">
    <property type="entry name" value="RNA-binding domain, RBD"/>
    <property type="match status" value="1"/>
</dbReference>
<gene>
    <name evidence="6" type="primary">ENOX1</name>
    <name evidence="6" type="ORF">CDAR_389711</name>
</gene>
<dbReference type="Proteomes" id="UP001054837">
    <property type="component" value="Unassembled WGS sequence"/>
</dbReference>
<accession>A0AAV4P4D8</accession>